<dbReference type="InterPro" id="IPR052369">
    <property type="entry name" value="UG_Glycosaminoglycan_Hydrolase"/>
</dbReference>
<evidence type="ECO:0000256" key="2">
    <source>
        <dbReference type="ARBA" id="ARBA00038358"/>
    </source>
</evidence>
<comment type="caution">
    <text evidence="3">The sequence shown here is derived from an EMBL/GenBank/DDBJ whole genome shotgun (WGS) entry which is preliminary data.</text>
</comment>
<dbReference type="GO" id="GO:0052757">
    <property type="term" value="F:chondroitin hydrolase activity"/>
    <property type="evidence" value="ECO:0007669"/>
    <property type="project" value="TreeGrafter"/>
</dbReference>
<dbReference type="InterPro" id="IPR008928">
    <property type="entry name" value="6-hairpin_glycosidase_sf"/>
</dbReference>
<accession>A0AAE8SSW8</accession>
<dbReference type="Proteomes" id="UP001187682">
    <property type="component" value="Unassembled WGS sequence"/>
</dbReference>
<evidence type="ECO:0000313" key="3">
    <source>
        <dbReference type="EMBL" id="SPN99195.1"/>
    </source>
</evidence>
<keyword evidence="4" id="KW-1185">Reference proteome</keyword>
<protein>
    <submittedName>
        <fullName evidence="3">Related to glucuronyl hydrolase</fullName>
    </submittedName>
</protein>
<dbReference type="PANTHER" id="PTHR36845">
    <property type="entry name" value="HYDROLASE, PUTATIVE (AFU_ORTHOLOGUE AFUA_7G05090)-RELATED"/>
    <property type="match status" value="1"/>
</dbReference>
<dbReference type="SUPFAM" id="SSF48208">
    <property type="entry name" value="Six-hairpin glycosidases"/>
    <property type="match status" value="1"/>
</dbReference>
<comment type="similarity">
    <text evidence="2">Belongs to the glycosyl hydrolase 88 family.</text>
</comment>
<organism evidence="3 4">
    <name type="scientific">Cephalotrichum gorgonifer</name>
    <dbReference type="NCBI Taxonomy" id="2041049"/>
    <lineage>
        <taxon>Eukaryota</taxon>
        <taxon>Fungi</taxon>
        <taxon>Dikarya</taxon>
        <taxon>Ascomycota</taxon>
        <taxon>Pezizomycotina</taxon>
        <taxon>Sordariomycetes</taxon>
        <taxon>Hypocreomycetidae</taxon>
        <taxon>Microascales</taxon>
        <taxon>Microascaceae</taxon>
        <taxon>Cephalotrichum</taxon>
    </lineage>
</organism>
<name>A0AAE8SSW8_9PEZI</name>
<sequence>MIETLIPTPMPTSTATATTAMTTTTTLETLKALNGNPPCAYPELVPQDGETQGSYSLRVIDFWTCGFFPGSIWGLVERATRHPQSMKHDDSRLLLQHVRRRLEDLGRTWSDPIAASAHRTDTHDLGFIILPHMRPRWELFHDQKALDSICTAAASLYSRFDARVGAIRPWDTITWMRDAYFLCKETNFLVIIDSMCNLELLYYAAAHTGHNHLASAATTHAKTLINTVHVANFAPTTSDIQQIYTAQGHLPSTTWSRGQAWAILGYAQAFQWTGDEDFLGAARGAAEYFLLRLETAPACVEVLSSQINGHVNGLGGTRSLTGRYVRLWDFDAPIEEPQSPLRDASAGVAAANGLLVLAQILMKRGQHLQADGYLQNAVLIVEDMLALSLSKEECRLETRPNGGVSAVGKNSVPVPFESIIRNSTVTWNEHSRSRNGDHGLVYADYYLIEFGNRLLQLGYHL</sequence>
<evidence type="ECO:0000256" key="1">
    <source>
        <dbReference type="ARBA" id="ARBA00022801"/>
    </source>
</evidence>
<proteinExistence type="inferred from homology"/>
<dbReference type="GO" id="GO:0000272">
    <property type="term" value="P:polysaccharide catabolic process"/>
    <property type="evidence" value="ECO:0007669"/>
    <property type="project" value="TreeGrafter"/>
</dbReference>
<gene>
    <name evidence="3" type="ORF">DNG_02232</name>
</gene>
<evidence type="ECO:0000313" key="4">
    <source>
        <dbReference type="Proteomes" id="UP001187682"/>
    </source>
</evidence>
<dbReference type="PANTHER" id="PTHR36845:SF1">
    <property type="entry name" value="HYDROLASE, PUTATIVE (AFU_ORTHOLOGUE AFUA_7G05090)-RELATED"/>
    <property type="match status" value="1"/>
</dbReference>
<dbReference type="EMBL" id="ONZQ02000002">
    <property type="protein sequence ID" value="SPN99195.1"/>
    <property type="molecule type" value="Genomic_DNA"/>
</dbReference>
<dbReference type="InterPro" id="IPR012341">
    <property type="entry name" value="6hp_glycosidase-like_sf"/>
</dbReference>
<dbReference type="AlphaFoldDB" id="A0AAE8SSW8"/>
<reference evidence="3" key="1">
    <citation type="submission" date="2018-03" db="EMBL/GenBank/DDBJ databases">
        <authorList>
            <person name="Guldener U."/>
        </authorList>
    </citation>
    <scope>NUCLEOTIDE SEQUENCE</scope>
</reference>
<dbReference type="Gene3D" id="1.50.10.10">
    <property type="match status" value="1"/>
</dbReference>
<keyword evidence="1 3" id="KW-0378">Hydrolase</keyword>